<dbReference type="GO" id="GO:0043709">
    <property type="term" value="P:cell adhesion involved in single-species biofilm formation"/>
    <property type="evidence" value="ECO:0007669"/>
    <property type="project" value="TreeGrafter"/>
</dbReference>
<dbReference type="GO" id="GO:0052621">
    <property type="term" value="F:diguanylate cyclase activity"/>
    <property type="evidence" value="ECO:0007669"/>
    <property type="project" value="TreeGrafter"/>
</dbReference>
<dbReference type="Pfam" id="PF00990">
    <property type="entry name" value="GGDEF"/>
    <property type="match status" value="1"/>
</dbReference>
<sequence length="360" mass="39857">MLRSPTSLVARYHLLVQVLASLARNSHEVEAVVQAVHQQAGALFPSQATLLALLQPNGDWRWELREEDQRFTQHVPFYPEGIMESVLYGDALSVSDIDAYLQDHPVRVRRMTRGPEVIPDIRQVDEQPGQPARSMLFVPLEIQGRRVGVLSIQSYEAGAFDSTDLEFLQLLAQHVAIALDNAALREELERLTRTDTLTGLLNRRAFYEDVSEAMRLARQEGLELNLVMLDVDGFKTINDTHGHQGGDAVLRTLARVLRQSLLAPDVAFRLSGDEFALLVWGPVARVGEASARLTQGLLAAAWLPGTGPLSLQGGTAQLLPEGGVNEWLSLADARMYDVKRRRTVGRTVNWGLDFDGGIEA</sequence>
<organism evidence="2 3">
    <name type="scientific">Deinococcus humi</name>
    <dbReference type="NCBI Taxonomy" id="662880"/>
    <lineage>
        <taxon>Bacteria</taxon>
        <taxon>Thermotogati</taxon>
        <taxon>Deinococcota</taxon>
        <taxon>Deinococci</taxon>
        <taxon>Deinococcales</taxon>
        <taxon>Deinococcaceae</taxon>
        <taxon>Deinococcus</taxon>
    </lineage>
</organism>
<dbReference type="InterPro" id="IPR043128">
    <property type="entry name" value="Rev_trsase/Diguanyl_cyclase"/>
</dbReference>
<reference evidence="2 3" key="1">
    <citation type="submission" date="2020-08" db="EMBL/GenBank/DDBJ databases">
        <title>Genomic Encyclopedia of Type Strains, Phase IV (KMG-IV): sequencing the most valuable type-strain genomes for metagenomic binning, comparative biology and taxonomic classification.</title>
        <authorList>
            <person name="Goeker M."/>
        </authorList>
    </citation>
    <scope>NUCLEOTIDE SEQUENCE [LARGE SCALE GENOMIC DNA]</scope>
    <source>
        <strain evidence="2 3">DSM 27939</strain>
    </source>
</reference>
<dbReference type="Gene3D" id="3.30.450.40">
    <property type="match status" value="1"/>
</dbReference>
<dbReference type="InterPro" id="IPR050469">
    <property type="entry name" value="Diguanylate_Cyclase"/>
</dbReference>
<dbReference type="Pfam" id="PF13185">
    <property type="entry name" value="GAF_2"/>
    <property type="match status" value="1"/>
</dbReference>
<accession>A0A7W8JZT4</accession>
<dbReference type="SMART" id="SM00267">
    <property type="entry name" value="GGDEF"/>
    <property type="match status" value="1"/>
</dbReference>
<dbReference type="Gene3D" id="3.30.70.270">
    <property type="match status" value="1"/>
</dbReference>
<dbReference type="PROSITE" id="PS50887">
    <property type="entry name" value="GGDEF"/>
    <property type="match status" value="1"/>
</dbReference>
<dbReference type="SMART" id="SM00065">
    <property type="entry name" value="GAF"/>
    <property type="match status" value="1"/>
</dbReference>
<dbReference type="GO" id="GO:1902201">
    <property type="term" value="P:negative regulation of bacterial-type flagellum-dependent cell motility"/>
    <property type="evidence" value="ECO:0007669"/>
    <property type="project" value="TreeGrafter"/>
</dbReference>
<dbReference type="GO" id="GO:0005886">
    <property type="term" value="C:plasma membrane"/>
    <property type="evidence" value="ECO:0007669"/>
    <property type="project" value="TreeGrafter"/>
</dbReference>
<dbReference type="EMBL" id="JACHFL010000030">
    <property type="protein sequence ID" value="MBB5366184.1"/>
    <property type="molecule type" value="Genomic_DNA"/>
</dbReference>
<dbReference type="PANTHER" id="PTHR45138:SF9">
    <property type="entry name" value="DIGUANYLATE CYCLASE DGCM-RELATED"/>
    <property type="match status" value="1"/>
</dbReference>
<dbReference type="SUPFAM" id="SSF55781">
    <property type="entry name" value="GAF domain-like"/>
    <property type="match status" value="1"/>
</dbReference>
<dbReference type="PANTHER" id="PTHR45138">
    <property type="entry name" value="REGULATORY COMPONENTS OF SENSORY TRANSDUCTION SYSTEM"/>
    <property type="match status" value="1"/>
</dbReference>
<dbReference type="InterPro" id="IPR029016">
    <property type="entry name" value="GAF-like_dom_sf"/>
</dbReference>
<evidence type="ECO:0000259" key="1">
    <source>
        <dbReference type="PROSITE" id="PS50887"/>
    </source>
</evidence>
<evidence type="ECO:0000313" key="3">
    <source>
        <dbReference type="Proteomes" id="UP000552709"/>
    </source>
</evidence>
<dbReference type="NCBIfam" id="TIGR00254">
    <property type="entry name" value="GGDEF"/>
    <property type="match status" value="1"/>
</dbReference>
<dbReference type="InterPro" id="IPR003018">
    <property type="entry name" value="GAF"/>
</dbReference>
<dbReference type="AlphaFoldDB" id="A0A7W8JZT4"/>
<proteinExistence type="predicted"/>
<gene>
    <name evidence="2" type="ORF">HNQ08_005313</name>
</gene>
<dbReference type="Proteomes" id="UP000552709">
    <property type="component" value="Unassembled WGS sequence"/>
</dbReference>
<dbReference type="InterPro" id="IPR029787">
    <property type="entry name" value="Nucleotide_cyclase"/>
</dbReference>
<protein>
    <submittedName>
        <fullName evidence="2">Diguanylate cyclase (GGDEF)-like protein</fullName>
    </submittedName>
</protein>
<feature type="domain" description="GGDEF" evidence="1">
    <location>
        <begin position="222"/>
        <end position="354"/>
    </location>
</feature>
<evidence type="ECO:0000313" key="2">
    <source>
        <dbReference type="EMBL" id="MBB5366184.1"/>
    </source>
</evidence>
<dbReference type="SUPFAM" id="SSF55073">
    <property type="entry name" value="Nucleotide cyclase"/>
    <property type="match status" value="1"/>
</dbReference>
<name>A0A7W8JZT4_9DEIO</name>
<dbReference type="RefSeq" id="WP_184138051.1">
    <property type="nucleotide sequence ID" value="NZ_JACHFL010000030.1"/>
</dbReference>
<keyword evidence="3" id="KW-1185">Reference proteome</keyword>
<dbReference type="CDD" id="cd01949">
    <property type="entry name" value="GGDEF"/>
    <property type="match status" value="1"/>
</dbReference>
<dbReference type="InterPro" id="IPR000160">
    <property type="entry name" value="GGDEF_dom"/>
</dbReference>
<comment type="caution">
    <text evidence="2">The sequence shown here is derived from an EMBL/GenBank/DDBJ whole genome shotgun (WGS) entry which is preliminary data.</text>
</comment>